<proteinExistence type="predicted"/>
<evidence type="ECO:0008006" key="3">
    <source>
        <dbReference type="Google" id="ProtNLM"/>
    </source>
</evidence>
<dbReference type="Proteomes" id="UP001612812">
    <property type="component" value="Unassembled WGS sequence"/>
</dbReference>
<sequence length="70" mass="7954">MSVPDPPEILYEAVLMRNDQDGIVYQAGAFTTEVEAQKVLDIWRAEGRTEPMAINLVPVYRSAEDWDADR</sequence>
<keyword evidence="2" id="KW-1185">Reference proteome</keyword>
<protein>
    <recommendedName>
        <fullName evidence="3">SPOR domain-containing protein</fullName>
    </recommendedName>
</protein>
<evidence type="ECO:0000313" key="2">
    <source>
        <dbReference type="Proteomes" id="UP001612812"/>
    </source>
</evidence>
<evidence type="ECO:0000313" key="1">
    <source>
        <dbReference type="EMBL" id="MFI7265155.1"/>
    </source>
</evidence>
<reference evidence="1 2" key="1">
    <citation type="submission" date="2024-10" db="EMBL/GenBank/DDBJ databases">
        <title>The Natural Products Discovery Center: Release of the First 8490 Sequenced Strains for Exploring Actinobacteria Biosynthetic Diversity.</title>
        <authorList>
            <person name="Kalkreuter E."/>
            <person name="Kautsar S.A."/>
            <person name="Yang D."/>
            <person name="Bader C.D."/>
            <person name="Teijaro C.N."/>
            <person name="Fluegel L."/>
            <person name="Davis C.M."/>
            <person name="Simpson J.R."/>
            <person name="Lauterbach L."/>
            <person name="Steele A.D."/>
            <person name="Gui C."/>
            <person name="Meng S."/>
            <person name="Li G."/>
            <person name="Viehrig K."/>
            <person name="Ye F."/>
            <person name="Su P."/>
            <person name="Kiefer A.F."/>
            <person name="Nichols A."/>
            <person name="Cepeda A.J."/>
            <person name="Yan W."/>
            <person name="Fan B."/>
            <person name="Jiang Y."/>
            <person name="Adhikari A."/>
            <person name="Zheng C.-J."/>
            <person name="Schuster L."/>
            <person name="Cowan T.M."/>
            <person name="Smanski M.J."/>
            <person name="Chevrette M.G."/>
            <person name="De Carvalho L.P.S."/>
            <person name="Shen B."/>
        </authorList>
    </citation>
    <scope>NUCLEOTIDE SEQUENCE [LARGE SCALE GENOMIC DNA]</scope>
    <source>
        <strain evidence="1 2">NPDC049845</strain>
    </source>
</reference>
<gene>
    <name evidence="1" type="ORF">ACIBP4_23005</name>
</gene>
<dbReference type="EMBL" id="JBITLE010000010">
    <property type="protein sequence ID" value="MFI7265155.1"/>
    <property type="molecule type" value="Genomic_DNA"/>
</dbReference>
<dbReference type="RefSeq" id="WP_396755438.1">
    <property type="nucleotide sequence ID" value="NZ_JBITLA010000006.1"/>
</dbReference>
<accession>A0ABW7ZRB0</accession>
<name>A0ABW7ZRB0_9ACTN</name>
<organism evidence="1 2">
    <name type="scientific">Micromonospora maritima</name>
    <dbReference type="NCBI Taxonomy" id="986711"/>
    <lineage>
        <taxon>Bacteria</taxon>
        <taxon>Bacillati</taxon>
        <taxon>Actinomycetota</taxon>
        <taxon>Actinomycetes</taxon>
        <taxon>Micromonosporales</taxon>
        <taxon>Micromonosporaceae</taxon>
        <taxon>Micromonospora</taxon>
    </lineage>
</organism>
<comment type="caution">
    <text evidence="1">The sequence shown here is derived from an EMBL/GenBank/DDBJ whole genome shotgun (WGS) entry which is preliminary data.</text>
</comment>